<keyword evidence="1" id="KW-0121">Carboxypeptidase</keyword>
<reference evidence="1" key="1">
    <citation type="journal article" date="2025" name="Int. J. Syst. Evol. Microbiol.">
        <title>Streptomyces citrinus sp. nov., with yellow diffusible pigment.</title>
        <authorList>
            <person name="He Y."/>
            <person name="Yang E."/>
            <person name="Xu J."/>
            <person name="Sun Y."/>
            <person name="Sun L."/>
        </authorList>
    </citation>
    <scope>NUCLEOTIDE SEQUENCE</scope>
    <source>
        <strain evidence="1">Q6</strain>
    </source>
</reference>
<proteinExistence type="predicted"/>
<keyword evidence="2" id="KW-1185">Reference proteome</keyword>
<dbReference type="EC" id="3.4.15.6" evidence="1"/>
<sequence length="453" mass="47367">MTRTSPTHRGAIGAHASPTHRRTFRTSAFPTHRRALGAACLAAALAVLAASPAPADTPSAHRDRGSLVLVGGGLKDDNAQVYGEIVRRAGGPGRARIGILTAASIPAAQDPDADDPERCSNSECNGAYYADLFRRYGADDAEWIPVDLDHLANADSDEVVARINSMSGFFFGGGDQYRYVTSLLHGERHTDSKVLAAIRAKLAAGAVVAGSSAGAQIASGPDMLTGGDSYPALRDGSRPGYFEDPSVLGYLPGGGFGFLRSGLLDTHTGTNGREGRSLRLAADTGHHTVYALDENTALIVDAPGSRREHLTVLGTQGVGLLRLSGAHAGVGPAGWHLHGARYDYLTTGDTYTPRTGEVTTPGKEPLAPSPTVPVPANTDVFYSPHNSRGTPYSLRGTARALAASTQRTATATTYESGPRFTVTLSEPRRFRALSADGTTAETLLGLRLDIDAG</sequence>
<gene>
    <name evidence="1" type="ORF">V2W30_01515</name>
</gene>
<protein>
    <submittedName>
        <fullName evidence="1">Cyanophycinase</fullName>
        <ecNumber evidence="1">3.4.15.6</ecNumber>
    </submittedName>
</protein>
<keyword evidence="1" id="KW-0645">Protease</keyword>
<name>A0ACD5A8I2_9ACTN</name>
<organism evidence="1 2">
    <name type="scientific">Streptomyces citrinus</name>
    <dbReference type="NCBI Taxonomy" id="3118173"/>
    <lineage>
        <taxon>Bacteria</taxon>
        <taxon>Bacillati</taxon>
        <taxon>Actinomycetota</taxon>
        <taxon>Actinomycetes</taxon>
        <taxon>Kitasatosporales</taxon>
        <taxon>Streptomycetaceae</taxon>
        <taxon>Streptomyces</taxon>
    </lineage>
</organism>
<dbReference type="EMBL" id="CP146022">
    <property type="protein sequence ID" value="WWQ62173.1"/>
    <property type="molecule type" value="Genomic_DNA"/>
</dbReference>
<evidence type="ECO:0000313" key="2">
    <source>
        <dbReference type="Proteomes" id="UP001432251"/>
    </source>
</evidence>
<dbReference type="Proteomes" id="UP001432251">
    <property type="component" value="Chromosome"/>
</dbReference>
<keyword evidence="1" id="KW-0378">Hydrolase</keyword>
<evidence type="ECO:0000313" key="1">
    <source>
        <dbReference type="EMBL" id="WWQ62173.1"/>
    </source>
</evidence>
<accession>A0ACD5A8I2</accession>